<dbReference type="PANTHER" id="PTHR30136">
    <property type="entry name" value="HELIX-TURN-HELIX TRANSCRIPTIONAL REGULATOR, ICLR FAMILY"/>
    <property type="match status" value="1"/>
</dbReference>
<dbReference type="Gene3D" id="3.30.450.40">
    <property type="match status" value="1"/>
</dbReference>
<dbReference type="SMART" id="SM00346">
    <property type="entry name" value="HTH_ICLR"/>
    <property type="match status" value="1"/>
</dbReference>
<sequence length="273" mass="29376">MAGHEEAEHEDRTSGGAGPVRVLVKAMAVLELLAEATDELTLGDIASRLDLNKSTCHRILTTLAAGDFVERPSAGSYRLGVGAFRIGSAMARRLSVRDRALPAMRDVFRRTGETVFLTVRRGDEAVCLERLDGRYAATHTLRVGGTLPLHLGAGPRLLLAHLPAEQLEAYLAGPFQRRFGSRPTEAQLREQIARIRQDGYSVSRDDVEEGVTAVSVGIRDHEGEVIAALSLSGLSSHLPDAERASQVGHLREAAAEASRAMGYRDPAAERPAG</sequence>
<evidence type="ECO:0000259" key="4">
    <source>
        <dbReference type="PROSITE" id="PS51077"/>
    </source>
</evidence>
<dbReference type="Gene3D" id="1.10.10.10">
    <property type="entry name" value="Winged helix-like DNA-binding domain superfamily/Winged helix DNA-binding domain"/>
    <property type="match status" value="1"/>
</dbReference>
<dbReference type="GO" id="GO:0003677">
    <property type="term" value="F:DNA binding"/>
    <property type="evidence" value="ECO:0007669"/>
    <property type="project" value="UniProtKB-KW"/>
</dbReference>
<evidence type="ECO:0000313" key="7">
    <source>
        <dbReference type="Proteomes" id="UP001229651"/>
    </source>
</evidence>
<keyword evidence="2 6" id="KW-0238">DNA-binding</keyword>
<proteinExistence type="predicted"/>
<reference evidence="6 7" key="1">
    <citation type="submission" date="2023-07" db="EMBL/GenBank/DDBJ databases">
        <title>Sequencing the genomes of 1000 actinobacteria strains.</title>
        <authorList>
            <person name="Klenk H.-P."/>
        </authorList>
    </citation>
    <scope>NUCLEOTIDE SEQUENCE [LARGE SCALE GENOMIC DNA]</scope>
    <source>
        <strain evidence="6 7">DSM 45805</strain>
    </source>
</reference>
<dbReference type="InterPro" id="IPR036390">
    <property type="entry name" value="WH_DNA-bd_sf"/>
</dbReference>
<dbReference type="RefSeq" id="WP_306995919.1">
    <property type="nucleotide sequence ID" value="NZ_JAUSUT010000001.1"/>
</dbReference>
<evidence type="ECO:0000313" key="6">
    <source>
        <dbReference type="EMBL" id="MDQ0381329.1"/>
    </source>
</evidence>
<keyword evidence="7" id="KW-1185">Reference proteome</keyword>
<dbReference type="Pfam" id="PF01614">
    <property type="entry name" value="IclR_C"/>
    <property type="match status" value="1"/>
</dbReference>
<dbReference type="InterPro" id="IPR050707">
    <property type="entry name" value="HTH_MetabolicPath_Reg"/>
</dbReference>
<evidence type="ECO:0000259" key="5">
    <source>
        <dbReference type="PROSITE" id="PS51078"/>
    </source>
</evidence>
<gene>
    <name evidence="6" type="ORF">FB470_005323</name>
</gene>
<evidence type="ECO:0000256" key="3">
    <source>
        <dbReference type="ARBA" id="ARBA00023163"/>
    </source>
</evidence>
<dbReference type="PANTHER" id="PTHR30136:SF24">
    <property type="entry name" value="HTH-TYPE TRANSCRIPTIONAL REPRESSOR ALLR"/>
    <property type="match status" value="1"/>
</dbReference>
<evidence type="ECO:0000256" key="2">
    <source>
        <dbReference type="ARBA" id="ARBA00023125"/>
    </source>
</evidence>
<dbReference type="InterPro" id="IPR036388">
    <property type="entry name" value="WH-like_DNA-bd_sf"/>
</dbReference>
<dbReference type="SUPFAM" id="SSF46785">
    <property type="entry name" value="Winged helix' DNA-binding domain"/>
    <property type="match status" value="1"/>
</dbReference>
<evidence type="ECO:0000256" key="1">
    <source>
        <dbReference type="ARBA" id="ARBA00023015"/>
    </source>
</evidence>
<keyword evidence="3" id="KW-0804">Transcription</keyword>
<keyword evidence="1" id="KW-0805">Transcription regulation</keyword>
<accession>A0ABU0F180</accession>
<comment type="caution">
    <text evidence="6">The sequence shown here is derived from an EMBL/GenBank/DDBJ whole genome shotgun (WGS) entry which is preliminary data.</text>
</comment>
<organism evidence="6 7">
    <name type="scientific">Amycolatopsis thermophila</name>
    <dbReference type="NCBI Taxonomy" id="206084"/>
    <lineage>
        <taxon>Bacteria</taxon>
        <taxon>Bacillati</taxon>
        <taxon>Actinomycetota</taxon>
        <taxon>Actinomycetes</taxon>
        <taxon>Pseudonocardiales</taxon>
        <taxon>Pseudonocardiaceae</taxon>
        <taxon>Amycolatopsis</taxon>
    </lineage>
</organism>
<dbReference type="PROSITE" id="PS51077">
    <property type="entry name" value="HTH_ICLR"/>
    <property type="match status" value="1"/>
</dbReference>
<dbReference type="PROSITE" id="PS51078">
    <property type="entry name" value="ICLR_ED"/>
    <property type="match status" value="1"/>
</dbReference>
<feature type="domain" description="HTH iclR-type" evidence="4">
    <location>
        <begin position="20"/>
        <end position="81"/>
    </location>
</feature>
<dbReference type="InterPro" id="IPR005471">
    <property type="entry name" value="Tscrpt_reg_IclR_N"/>
</dbReference>
<protein>
    <submittedName>
        <fullName evidence="6">DNA-binding IclR family transcriptional regulator</fullName>
    </submittedName>
</protein>
<dbReference type="Proteomes" id="UP001229651">
    <property type="component" value="Unassembled WGS sequence"/>
</dbReference>
<name>A0ABU0F180_9PSEU</name>
<feature type="domain" description="IclR-ED" evidence="5">
    <location>
        <begin position="82"/>
        <end position="263"/>
    </location>
</feature>
<dbReference type="Pfam" id="PF09339">
    <property type="entry name" value="HTH_IclR"/>
    <property type="match status" value="1"/>
</dbReference>
<dbReference type="InterPro" id="IPR014757">
    <property type="entry name" value="Tscrpt_reg_IclR_C"/>
</dbReference>
<dbReference type="EMBL" id="JAUSUT010000001">
    <property type="protein sequence ID" value="MDQ0381329.1"/>
    <property type="molecule type" value="Genomic_DNA"/>
</dbReference>
<dbReference type="SUPFAM" id="SSF55781">
    <property type="entry name" value="GAF domain-like"/>
    <property type="match status" value="1"/>
</dbReference>
<dbReference type="InterPro" id="IPR029016">
    <property type="entry name" value="GAF-like_dom_sf"/>
</dbReference>